<evidence type="ECO:0000313" key="9">
    <source>
        <dbReference type="EMBL" id="MBD2868984.1"/>
    </source>
</evidence>
<dbReference type="InterPro" id="IPR035906">
    <property type="entry name" value="MetI-like_sf"/>
</dbReference>
<dbReference type="Gene3D" id="1.10.3720.10">
    <property type="entry name" value="MetI-like"/>
    <property type="match status" value="1"/>
</dbReference>
<sequence length="239" mass="26533">MIPKSFSLTEYKRAFGNIGGIANALFKTVQITALGTALSMILTSLGAYALSKSDLPGRNIIFRFLIFTMFFSGGLVPFYVLVRNLNLIDTIWALVLPTAVSTYNLIIMKNYFSSLPPSLEEAAKIDGYNDIQILFKIIIPISAPVFAAVSLFYGVALWNDYFLATLFINSNDRFPLQVILRQMIIQDMVTAEVGISTTGSNMEQFKMACIVIGMVPVLLIYPFVQKYFTKGIMLGAVKE</sequence>
<gene>
    <name evidence="9" type="ORF">IDH41_10375</name>
</gene>
<feature type="transmembrane region" description="Helical" evidence="7">
    <location>
        <begin position="91"/>
        <end position="112"/>
    </location>
</feature>
<evidence type="ECO:0000256" key="1">
    <source>
        <dbReference type="ARBA" id="ARBA00004651"/>
    </source>
</evidence>
<evidence type="ECO:0000256" key="2">
    <source>
        <dbReference type="ARBA" id="ARBA00022448"/>
    </source>
</evidence>
<reference evidence="9" key="1">
    <citation type="submission" date="2020-09" db="EMBL/GenBank/DDBJ databases">
        <title>A novel bacterium of genus Paenibacillus, isolated from South China Sea.</title>
        <authorList>
            <person name="Huang H."/>
            <person name="Mo K."/>
            <person name="Hu Y."/>
        </authorList>
    </citation>
    <scope>NUCLEOTIDE SEQUENCE</scope>
    <source>
        <strain evidence="9">IB182493</strain>
    </source>
</reference>
<keyword evidence="3" id="KW-1003">Cell membrane</keyword>
<organism evidence="9 10">
    <name type="scientific">Paenibacillus arenilitoris</name>
    <dbReference type="NCBI Taxonomy" id="2772299"/>
    <lineage>
        <taxon>Bacteria</taxon>
        <taxon>Bacillati</taxon>
        <taxon>Bacillota</taxon>
        <taxon>Bacilli</taxon>
        <taxon>Bacillales</taxon>
        <taxon>Paenibacillaceae</taxon>
        <taxon>Paenibacillus</taxon>
    </lineage>
</organism>
<keyword evidence="5 7" id="KW-1133">Transmembrane helix</keyword>
<evidence type="ECO:0000256" key="3">
    <source>
        <dbReference type="ARBA" id="ARBA00022475"/>
    </source>
</evidence>
<feature type="transmembrane region" description="Helical" evidence="7">
    <location>
        <begin position="29"/>
        <end position="48"/>
    </location>
</feature>
<comment type="caution">
    <text evidence="9">The sequence shown here is derived from an EMBL/GenBank/DDBJ whole genome shotgun (WGS) entry which is preliminary data.</text>
</comment>
<keyword evidence="4 7" id="KW-0812">Transmembrane</keyword>
<dbReference type="GO" id="GO:0055085">
    <property type="term" value="P:transmembrane transport"/>
    <property type="evidence" value="ECO:0007669"/>
    <property type="project" value="InterPro"/>
</dbReference>
<evidence type="ECO:0000256" key="6">
    <source>
        <dbReference type="ARBA" id="ARBA00023136"/>
    </source>
</evidence>
<dbReference type="PANTHER" id="PTHR43744:SF9">
    <property type="entry name" value="POLYGALACTURONAN_RHAMNOGALACTURONAN TRANSPORT SYSTEM PERMEASE PROTEIN YTCP"/>
    <property type="match status" value="1"/>
</dbReference>
<dbReference type="Proteomes" id="UP000632125">
    <property type="component" value="Unassembled WGS sequence"/>
</dbReference>
<feature type="transmembrane region" description="Helical" evidence="7">
    <location>
        <begin position="133"/>
        <end position="156"/>
    </location>
</feature>
<evidence type="ECO:0000256" key="7">
    <source>
        <dbReference type="RuleBase" id="RU363032"/>
    </source>
</evidence>
<dbReference type="GO" id="GO:0005886">
    <property type="term" value="C:plasma membrane"/>
    <property type="evidence" value="ECO:0007669"/>
    <property type="project" value="UniProtKB-SubCell"/>
</dbReference>
<protein>
    <submittedName>
        <fullName evidence="9">Carbohydrate ABC transporter permease</fullName>
    </submittedName>
</protein>
<dbReference type="SUPFAM" id="SSF161098">
    <property type="entry name" value="MetI-like"/>
    <property type="match status" value="1"/>
</dbReference>
<accession>A0A927H6W5</accession>
<feature type="transmembrane region" description="Helical" evidence="7">
    <location>
        <begin position="205"/>
        <end position="224"/>
    </location>
</feature>
<dbReference type="PANTHER" id="PTHR43744">
    <property type="entry name" value="ABC TRANSPORTER PERMEASE PROTEIN MG189-RELATED-RELATED"/>
    <property type="match status" value="1"/>
</dbReference>
<evidence type="ECO:0000313" key="10">
    <source>
        <dbReference type="Proteomes" id="UP000632125"/>
    </source>
</evidence>
<dbReference type="RefSeq" id="WP_190860733.1">
    <property type="nucleotide sequence ID" value="NZ_JACXIY010000013.1"/>
</dbReference>
<keyword evidence="10" id="KW-1185">Reference proteome</keyword>
<dbReference type="AlphaFoldDB" id="A0A927H6W5"/>
<evidence type="ECO:0000259" key="8">
    <source>
        <dbReference type="PROSITE" id="PS50928"/>
    </source>
</evidence>
<dbReference type="EMBL" id="JACXIY010000013">
    <property type="protein sequence ID" value="MBD2868984.1"/>
    <property type="molecule type" value="Genomic_DNA"/>
</dbReference>
<feature type="domain" description="ABC transmembrane type-1" evidence="8">
    <location>
        <begin position="25"/>
        <end position="224"/>
    </location>
</feature>
<keyword evidence="2 7" id="KW-0813">Transport</keyword>
<dbReference type="CDD" id="cd06261">
    <property type="entry name" value="TM_PBP2"/>
    <property type="match status" value="1"/>
</dbReference>
<dbReference type="PROSITE" id="PS50928">
    <property type="entry name" value="ABC_TM1"/>
    <property type="match status" value="1"/>
</dbReference>
<dbReference type="InterPro" id="IPR000515">
    <property type="entry name" value="MetI-like"/>
</dbReference>
<proteinExistence type="inferred from homology"/>
<dbReference type="Pfam" id="PF00528">
    <property type="entry name" value="BPD_transp_1"/>
    <property type="match status" value="1"/>
</dbReference>
<feature type="transmembrane region" description="Helical" evidence="7">
    <location>
        <begin position="60"/>
        <end position="79"/>
    </location>
</feature>
<comment type="subcellular location">
    <subcellularLocation>
        <location evidence="1 7">Cell membrane</location>
        <topology evidence="1 7">Multi-pass membrane protein</topology>
    </subcellularLocation>
</comment>
<evidence type="ECO:0000256" key="5">
    <source>
        <dbReference type="ARBA" id="ARBA00022989"/>
    </source>
</evidence>
<keyword evidence="6 7" id="KW-0472">Membrane</keyword>
<comment type="similarity">
    <text evidence="7">Belongs to the binding-protein-dependent transport system permease family.</text>
</comment>
<evidence type="ECO:0000256" key="4">
    <source>
        <dbReference type="ARBA" id="ARBA00022692"/>
    </source>
</evidence>
<name>A0A927H6W5_9BACL</name>